<dbReference type="AlphaFoldDB" id="G4TNX6"/>
<evidence type="ECO:0000256" key="5">
    <source>
        <dbReference type="ARBA" id="ARBA00022525"/>
    </source>
</evidence>
<dbReference type="STRING" id="1109443.G4TNX6"/>
<dbReference type="GO" id="GO:0045490">
    <property type="term" value="P:pectin catabolic process"/>
    <property type="evidence" value="ECO:0007669"/>
    <property type="project" value="TreeGrafter"/>
</dbReference>
<evidence type="ECO:0000256" key="3">
    <source>
        <dbReference type="ARBA" id="ARBA00004613"/>
    </source>
</evidence>
<evidence type="ECO:0000256" key="2">
    <source>
        <dbReference type="ARBA" id="ARBA00001913"/>
    </source>
</evidence>
<dbReference type="Gene3D" id="2.160.20.10">
    <property type="entry name" value="Single-stranded right-handed beta-helix, Pectin lyase-like"/>
    <property type="match status" value="1"/>
</dbReference>
<accession>G4TNX6</accession>
<dbReference type="eggNOG" id="ENOG502QSM3">
    <property type="taxonomic scope" value="Eukaryota"/>
</dbReference>
<dbReference type="Proteomes" id="UP000007148">
    <property type="component" value="Unassembled WGS sequence"/>
</dbReference>
<dbReference type="InterPro" id="IPR004898">
    <property type="entry name" value="Pectate_lyase_PlyH/PlyE-like"/>
</dbReference>
<comment type="cofactor">
    <cofactor evidence="2 10">
        <name>Ca(2+)</name>
        <dbReference type="ChEBI" id="CHEBI:29108"/>
    </cofactor>
</comment>
<name>G4TNX6_SERID</name>
<evidence type="ECO:0000256" key="10">
    <source>
        <dbReference type="RuleBase" id="RU367009"/>
    </source>
</evidence>
<comment type="catalytic activity">
    <reaction evidence="1 10">
        <text>Eliminative cleavage of (1-&gt;4)-alpha-D-galacturonan to give oligosaccharides with 4-deoxy-alpha-D-galact-4-enuronosyl groups at their non-reducing ends.</text>
        <dbReference type="EC" id="4.2.2.2"/>
    </reaction>
</comment>
<dbReference type="GO" id="GO:0005576">
    <property type="term" value="C:extracellular region"/>
    <property type="evidence" value="ECO:0007669"/>
    <property type="project" value="UniProtKB-SubCell"/>
</dbReference>
<dbReference type="PANTHER" id="PTHR33407">
    <property type="entry name" value="PECTATE LYASE F-RELATED"/>
    <property type="match status" value="1"/>
</dbReference>
<reference evidence="11 12" key="1">
    <citation type="journal article" date="2011" name="PLoS Pathog.">
        <title>Endophytic Life Strategies Decoded by Genome and Transcriptome Analyses of the Mutualistic Root Symbiont Piriformospora indica.</title>
        <authorList>
            <person name="Zuccaro A."/>
            <person name="Lahrmann U."/>
            <person name="Guldener U."/>
            <person name="Langen G."/>
            <person name="Pfiffi S."/>
            <person name="Biedenkopf D."/>
            <person name="Wong P."/>
            <person name="Samans B."/>
            <person name="Grimm C."/>
            <person name="Basiewicz M."/>
            <person name="Murat C."/>
            <person name="Martin F."/>
            <person name="Kogel K.H."/>
        </authorList>
    </citation>
    <scope>NUCLEOTIDE SEQUENCE [LARGE SCALE GENOMIC DNA]</scope>
    <source>
        <strain evidence="11 12">DSM 11827</strain>
    </source>
</reference>
<dbReference type="OMA" id="DADHPCV"/>
<evidence type="ECO:0000256" key="1">
    <source>
        <dbReference type="ARBA" id="ARBA00000695"/>
    </source>
</evidence>
<evidence type="ECO:0000256" key="6">
    <source>
        <dbReference type="ARBA" id="ARBA00022729"/>
    </source>
</evidence>
<keyword evidence="8 10" id="KW-0456">Lyase</keyword>
<dbReference type="EC" id="4.2.2.2" evidence="10"/>
<keyword evidence="12" id="KW-1185">Reference proteome</keyword>
<dbReference type="InParanoid" id="G4TNX6"/>
<dbReference type="HOGENOM" id="CLU_044863_3_1_1"/>
<gene>
    <name evidence="11" type="ORF">PIIN_06977</name>
</gene>
<dbReference type="GO" id="GO:0030570">
    <property type="term" value="F:pectate lyase activity"/>
    <property type="evidence" value="ECO:0007669"/>
    <property type="project" value="UniProtKB-UniRule"/>
</dbReference>
<evidence type="ECO:0000256" key="4">
    <source>
        <dbReference type="ARBA" id="ARBA00006463"/>
    </source>
</evidence>
<keyword evidence="7 10" id="KW-0106">Calcium</keyword>
<dbReference type="Pfam" id="PF03211">
    <property type="entry name" value="Pectate_lyase"/>
    <property type="match status" value="1"/>
</dbReference>
<evidence type="ECO:0000256" key="7">
    <source>
        <dbReference type="ARBA" id="ARBA00022837"/>
    </source>
</evidence>
<dbReference type="InterPro" id="IPR011050">
    <property type="entry name" value="Pectin_lyase_fold/virulence"/>
</dbReference>
<dbReference type="EMBL" id="CAFZ01000197">
    <property type="protein sequence ID" value="CCA73022.1"/>
    <property type="molecule type" value="Genomic_DNA"/>
</dbReference>
<evidence type="ECO:0000313" key="12">
    <source>
        <dbReference type="Proteomes" id="UP000007148"/>
    </source>
</evidence>
<sequence length="244" mass="25417">MWKALVLLALCTHSLAAVLEARTDVNLNKRCSASSTFPSPSSTVSSSSPITVAAGATYDGGNKRFDRGSGACTGDAEGGDADAVFIVKAGGTLKNVVIGKNQAEGIHCTGYCTLQNVWFEDVCEDAITIKGDTAGQVSQIIGGGALKASDKIIQHNGCGTVKITNFYARTYGKVYRSCGNCSSQCQRKVIVSGVEARDGNEIVGINKNYGDTASISNACYDTAHPCVIYDGNSTGAEPKKVGYC</sequence>
<evidence type="ECO:0000256" key="8">
    <source>
        <dbReference type="ARBA" id="ARBA00023239"/>
    </source>
</evidence>
<dbReference type="OrthoDB" id="441042at2759"/>
<feature type="chain" id="PRO_5025082583" description="Pectate lyase" evidence="10">
    <location>
        <begin position="17"/>
        <end position="244"/>
    </location>
</feature>
<protein>
    <recommendedName>
        <fullName evidence="10">Pectate lyase</fullName>
        <ecNumber evidence="10">4.2.2.2</ecNumber>
    </recommendedName>
</protein>
<proteinExistence type="inferred from homology"/>
<keyword evidence="6 10" id="KW-0732">Signal</keyword>
<dbReference type="InterPro" id="IPR012334">
    <property type="entry name" value="Pectin_lyas_fold"/>
</dbReference>
<keyword evidence="5 10" id="KW-0964">Secreted</keyword>
<evidence type="ECO:0000256" key="9">
    <source>
        <dbReference type="ARBA" id="ARBA00025679"/>
    </source>
</evidence>
<organism evidence="11 12">
    <name type="scientific">Serendipita indica (strain DSM 11827)</name>
    <name type="common">Root endophyte fungus</name>
    <name type="synonym">Piriformospora indica</name>
    <dbReference type="NCBI Taxonomy" id="1109443"/>
    <lineage>
        <taxon>Eukaryota</taxon>
        <taxon>Fungi</taxon>
        <taxon>Dikarya</taxon>
        <taxon>Basidiomycota</taxon>
        <taxon>Agaricomycotina</taxon>
        <taxon>Agaricomycetes</taxon>
        <taxon>Sebacinales</taxon>
        <taxon>Serendipitaceae</taxon>
        <taxon>Serendipita</taxon>
    </lineage>
</organism>
<comment type="subcellular location">
    <subcellularLocation>
        <location evidence="3 10">Secreted</location>
    </subcellularLocation>
</comment>
<comment type="caution">
    <text evidence="11">The sequence shown here is derived from an EMBL/GenBank/DDBJ whole genome shotgun (WGS) entry which is preliminary data.</text>
</comment>
<comment type="function">
    <text evidence="9 10">Pectinolytic enzyme consist of four classes of enzymes: pectin lyase, polygalacturonase, pectin methylesterase and rhamnogalacturonase. Among pectinolytic enzymes, pectin lyase is the most important in depolymerization of pectin, since it cleaves internal glycosidic bonds of highly methylated pectins. Favors pectate, the anion, over pectin, the methyl ester.</text>
</comment>
<dbReference type="PANTHER" id="PTHR33407:SF9">
    <property type="entry name" value="PECTATE LYASE F-RELATED"/>
    <property type="match status" value="1"/>
</dbReference>
<comment type="similarity">
    <text evidence="4 10">Belongs to the polysaccharide lyase 3 family.</text>
</comment>
<dbReference type="SUPFAM" id="SSF51126">
    <property type="entry name" value="Pectin lyase-like"/>
    <property type="match status" value="1"/>
</dbReference>
<feature type="signal peptide" evidence="10">
    <location>
        <begin position="1"/>
        <end position="16"/>
    </location>
</feature>
<evidence type="ECO:0000313" key="11">
    <source>
        <dbReference type="EMBL" id="CCA73022.1"/>
    </source>
</evidence>